<proteinExistence type="predicted"/>
<evidence type="ECO:0000259" key="3">
    <source>
        <dbReference type="Pfam" id="PF00483"/>
    </source>
</evidence>
<dbReference type="Gene3D" id="3.90.550.10">
    <property type="entry name" value="Spore Coat Polysaccharide Biosynthesis Protein SpsA, Chain A"/>
    <property type="match status" value="1"/>
</dbReference>
<dbReference type="GO" id="GO:0016779">
    <property type="term" value="F:nucleotidyltransferase activity"/>
    <property type="evidence" value="ECO:0007669"/>
    <property type="project" value="UniProtKB-KW"/>
</dbReference>
<dbReference type="CDD" id="cd06422">
    <property type="entry name" value="NTP_transferase_like_1"/>
    <property type="match status" value="1"/>
</dbReference>
<dbReference type="SUPFAM" id="SSF53448">
    <property type="entry name" value="Nucleotide-diphospho-sugar transferases"/>
    <property type="match status" value="1"/>
</dbReference>
<keyword evidence="5" id="KW-1185">Reference proteome</keyword>
<dbReference type="AlphaFoldDB" id="A0A2A2F9P5"/>
<gene>
    <name evidence="4" type="ORF">CK501_00565</name>
</gene>
<dbReference type="InterPro" id="IPR050065">
    <property type="entry name" value="GlmU-like"/>
</dbReference>
<sequence>MKAMILAAGRGERLRPLTLETPKPLLPVGGQPMIQWHIEALVRAGVPDIVINTAWLGERIEAELGDGTHLGARIEYSREGEPLETLGGIRRALPMLTETGSEFLVINGDVWTDFDMTTLAATPLGEDLDAHLVLVPNPAHHSGGDFALVNGRVTRDQGEWLTFAGISRLSRRLIDSAPGEEDRLGPVLGTACQQGRVSGHRHDGHWVDVGTPERLETARTLAGSGTAP</sequence>
<dbReference type="Proteomes" id="UP000218896">
    <property type="component" value="Unassembled WGS sequence"/>
</dbReference>
<dbReference type="NCBIfam" id="NF045761">
    <property type="entry name" value="NAMPUrTaseMurU"/>
    <property type="match status" value="1"/>
</dbReference>
<dbReference type="PANTHER" id="PTHR43584">
    <property type="entry name" value="NUCLEOTIDYL TRANSFERASE"/>
    <property type="match status" value="1"/>
</dbReference>
<evidence type="ECO:0000313" key="5">
    <source>
        <dbReference type="Proteomes" id="UP000218896"/>
    </source>
</evidence>
<dbReference type="RefSeq" id="WP_095615783.1">
    <property type="nucleotide sequence ID" value="NZ_NSKD01000001.1"/>
</dbReference>
<organism evidence="4 5">
    <name type="scientific">Halovibrio salipaludis</name>
    <dbReference type="NCBI Taxonomy" id="2032626"/>
    <lineage>
        <taxon>Bacteria</taxon>
        <taxon>Pseudomonadati</taxon>
        <taxon>Pseudomonadota</taxon>
        <taxon>Gammaproteobacteria</taxon>
        <taxon>Oceanospirillales</taxon>
        <taxon>Halomonadaceae</taxon>
        <taxon>Halovibrio</taxon>
    </lineage>
</organism>
<reference evidence="4 5" key="1">
    <citation type="submission" date="2017-08" db="EMBL/GenBank/DDBJ databases">
        <title>Halovibrio sewagensis sp. nov., isolated from wastewater of high salinity.</title>
        <authorList>
            <person name="Dong X."/>
            <person name="Zhang G."/>
        </authorList>
    </citation>
    <scope>NUCLEOTIDE SEQUENCE [LARGE SCALE GENOMIC DNA]</scope>
    <source>
        <strain evidence="4 5">YL5-2</strain>
    </source>
</reference>
<feature type="domain" description="Nucleotidyl transferase" evidence="3">
    <location>
        <begin position="2"/>
        <end position="121"/>
    </location>
</feature>
<accession>A0A2A2F9P5</accession>
<evidence type="ECO:0000256" key="1">
    <source>
        <dbReference type="ARBA" id="ARBA00022679"/>
    </source>
</evidence>
<keyword evidence="2 4" id="KW-0548">Nucleotidyltransferase</keyword>
<name>A0A2A2F9P5_9GAMM</name>
<protein>
    <submittedName>
        <fullName evidence="4">Mannose-1-phosphate guanylyltransferase</fullName>
    </submittedName>
</protein>
<evidence type="ECO:0000313" key="4">
    <source>
        <dbReference type="EMBL" id="PAU81678.1"/>
    </source>
</evidence>
<keyword evidence="1 4" id="KW-0808">Transferase</keyword>
<evidence type="ECO:0000256" key="2">
    <source>
        <dbReference type="ARBA" id="ARBA00022695"/>
    </source>
</evidence>
<dbReference type="InterPro" id="IPR029044">
    <property type="entry name" value="Nucleotide-diphossugar_trans"/>
</dbReference>
<dbReference type="InterPro" id="IPR005835">
    <property type="entry name" value="NTP_transferase_dom"/>
</dbReference>
<comment type="caution">
    <text evidence="4">The sequence shown here is derived from an EMBL/GenBank/DDBJ whole genome shotgun (WGS) entry which is preliminary data.</text>
</comment>
<dbReference type="Pfam" id="PF00483">
    <property type="entry name" value="NTP_transferase"/>
    <property type="match status" value="1"/>
</dbReference>
<dbReference type="OrthoDB" id="9788272at2"/>
<dbReference type="EMBL" id="NSKD01000001">
    <property type="protein sequence ID" value="PAU81678.1"/>
    <property type="molecule type" value="Genomic_DNA"/>
</dbReference>
<dbReference type="PANTHER" id="PTHR43584:SF8">
    <property type="entry name" value="N-ACETYLMURAMATE ALPHA-1-PHOSPHATE URIDYLYLTRANSFERASE"/>
    <property type="match status" value="1"/>
</dbReference>
<dbReference type="InterPro" id="IPR054790">
    <property type="entry name" value="MurU"/>
</dbReference>